<evidence type="ECO:0000256" key="1">
    <source>
        <dbReference type="SAM" id="MobiDB-lite"/>
    </source>
</evidence>
<dbReference type="AlphaFoldDB" id="A0A6A6IVJ5"/>
<evidence type="ECO:0000313" key="3">
    <source>
        <dbReference type="Proteomes" id="UP000800094"/>
    </source>
</evidence>
<reference evidence="2" key="1">
    <citation type="journal article" date="2020" name="Stud. Mycol.">
        <title>101 Dothideomycetes genomes: a test case for predicting lifestyles and emergence of pathogens.</title>
        <authorList>
            <person name="Haridas S."/>
            <person name="Albert R."/>
            <person name="Binder M."/>
            <person name="Bloem J."/>
            <person name="Labutti K."/>
            <person name="Salamov A."/>
            <person name="Andreopoulos B."/>
            <person name="Baker S."/>
            <person name="Barry K."/>
            <person name="Bills G."/>
            <person name="Bluhm B."/>
            <person name="Cannon C."/>
            <person name="Castanera R."/>
            <person name="Culley D."/>
            <person name="Daum C."/>
            <person name="Ezra D."/>
            <person name="Gonzalez J."/>
            <person name="Henrissat B."/>
            <person name="Kuo A."/>
            <person name="Liang C."/>
            <person name="Lipzen A."/>
            <person name="Lutzoni F."/>
            <person name="Magnuson J."/>
            <person name="Mondo S."/>
            <person name="Nolan M."/>
            <person name="Ohm R."/>
            <person name="Pangilinan J."/>
            <person name="Park H.-J."/>
            <person name="Ramirez L."/>
            <person name="Alfaro M."/>
            <person name="Sun H."/>
            <person name="Tritt A."/>
            <person name="Yoshinaga Y."/>
            <person name="Zwiers L.-H."/>
            <person name="Turgeon B."/>
            <person name="Goodwin S."/>
            <person name="Spatafora J."/>
            <person name="Crous P."/>
            <person name="Grigoriev I."/>
        </authorList>
    </citation>
    <scope>NUCLEOTIDE SEQUENCE</scope>
    <source>
        <strain evidence="2">CBS 122368</strain>
    </source>
</reference>
<name>A0A6A6IVJ5_9PLEO</name>
<evidence type="ECO:0000313" key="2">
    <source>
        <dbReference type="EMBL" id="KAF2253640.1"/>
    </source>
</evidence>
<accession>A0A6A6IVJ5</accession>
<sequence>MKSSGKIARLEERLVAYGSSTFSVLQALYKDLSKDAAAWTEYETELALLLHIIESITKHVPNDPAAYPEALLALLLDLTEAAQTGRQVAQSAQKTGFLGIRWASIPATQELERLFKRIRAKREILQLYIGQDSLNVARSTKENTVAIMGSPLSQPTWTAEATGTYVTHRAMNGWGRLAEKLGVIPNMKSTVKGDYAVQDAFNFNEGMTGEQLDGMRQDAFAHGNRENRNRANETEKETPTEVEAMEAETQETPLRLLEAPSSEVGAPSGDVQECLETAERKAN</sequence>
<dbReference type="EMBL" id="ML987191">
    <property type="protein sequence ID" value="KAF2253640.1"/>
    <property type="molecule type" value="Genomic_DNA"/>
</dbReference>
<feature type="compositionally biased region" description="Basic and acidic residues" evidence="1">
    <location>
        <begin position="223"/>
        <end position="239"/>
    </location>
</feature>
<protein>
    <submittedName>
        <fullName evidence="2">Uncharacterized protein</fullName>
    </submittedName>
</protein>
<feature type="region of interest" description="Disordered" evidence="1">
    <location>
        <begin position="222"/>
        <end position="283"/>
    </location>
</feature>
<gene>
    <name evidence="2" type="ORF">BU26DRAFT_601719</name>
</gene>
<proteinExistence type="predicted"/>
<keyword evidence="3" id="KW-1185">Reference proteome</keyword>
<dbReference type="Proteomes" id="UP000800094">
    <property type="component" value="Unassembled WGS sequence"/>
</dbReference>
<dbReference type="OrthoDB" id="3797806at2759"/>
<organism evidence="2 3">
    <name type="scientific">Trematosphaeria pertusa</name>
    <dbReference type="NCBI Taxonomy" id="390896"/>
    <lineage>
        <taxon>Eukaryota</taxon>
        <taxon>Fungi</taxon>
        <taxon>Dikarya</taxon>
        <taxon>Ascomycota</taxon>
        <taxon>Pezizomycotina</taxon>
        <taxon>Dothideomycetes</taxon>
        <taxon>Pleosporomycetidae</taxon>
        <taxon>Pleosporales</taxon>
        <taxon>Massarineae</taxon>
        <taxon>Trematosphaeriaceae</taxon>
        <taxon>Trematosphaeria</taxon>
    </lineage>
</organism>
<dbReference type="RefSeq" id="XP_033688644.1">
    <property type="nucleotide sequence ID" value="XM_033835281.1"/>
</dbReference>
<dbReference type="GeneID" id="54588611"/>